<dbReference type="PANTHER" id="PTHR11733:SF167">
    <property type="entry name" value="FI17812P1-RELATED"/>
    <property type="match status" value="1"/>
</dbReference>
<dbReference type="SUPFAM" id="SSF55486">
    <property type="entry name" value="Metalloproteases ('zincins'), catalytic domain"/>
    <property type="match status" value="1"/>
</dbReference>
<name>A0A1Y1M5A3_PHOPY</name>
<dbReference type="AlphaFoldDB" id="A0A1Y1M5A3"/>
<keyword evidence="5" id="KW-0479">Metal-binding</keyword>
<dbReference type="EMBL" id="GEZM01040012">
    <property type="protein sequence ID" value="JAV81009.1"/>
    <property type="molecule type" value="Transcribed_RNA"/>
</dbReference>
<keyword evidence="9" id="KW-0472">Membrane</keyword>
<protein>
    <recommendedName>
        <fullName evidence="15">Peptidase M13 N-terminal domain-containing protein</fullName>
    </recommendedName>
</protein>
<gene>
    <name evidence="13" type="ORF">PPYR_00921</name>
</gene>
<keyword evidence="14" id="KW-1185">Reference proteome</keyword>
<dbReference type="Pfam" id="PF01431">
    <property type="entry name" value="Peptidase_M13"/>
    <property type="match status" value="1"/>
</dbReference>
<dbReference type="Proteomes" id="UP000327044">
    <property type="component" value="Unassembled WGS sequence"/>
</dbReference>
<dbReference type="InterPro" id="IPR008753">
    <property type="entry name" value="Peptidase_M13_N"/>
</dbReference>
<reference evidence="12" key="1">
    <citation type="journal article" date="2016" name="Sci. Rep.">
        <title>Molecular characterization of firefly nuptial gifts: a multi-omics approach sheds light on postcopulatory sexual selection.</title>
        <authorList>
            <person name="Al-Wathiqui N."/>
            <person name="Fallon T.R."/>
            <person name="South A."/>
            <person name="Weng J.K."/>
            <person name="Lewis S.M."/>
        </authorList>
    </citation>
    <scope>NUCLEOTIDE SEQUENCE</scope>
</reference>
<dbReference type="InParanoid" id="A0A1Y1M5A3"/>
<dbReference type="OrthoDB" id="6667936at2759"/>
<dbReference type="GO" id="GO:0046872">
    <property type="term" value="F:metal ion binding"/>
    <property type="evidence" value="ECO:0007669"/>
    <property type="project" value="UniProtKB-KW"/>
</dbReference>
<dbReference type="InterPro" id="IPR000718">
    <property type="entry name" value="Peptidase_M13"/>
</dbReference>
<accession>A0A1Y1M5A3</accession>
<evidence type="ECO:0000259" key="11">
    <source>
        <dbReference type="Pfam" id="PF05649"/>
    </source>
</evidence>
<evidence type="ECO:0000256" key="2">
    <source>
        <dbReference type="ARBA" id="ARBA00004401"/>
    </source>
</evidence>
<evidence type="ECO:0000256" key="6">
    <source>
        <dbReference type="ARBA" id="ARBA00022801"/>
    </source>
</evidence>
<dbReference type="InterPro" id="IPR018497">
    <property type="entry name" value="Peptidase_M13_C"/>
</dbReference>
<sequence length="700" mass="81365">MPGSRYNYKKDGNCWEYRTGLEKVLIAATLTAVIVVIILIVLVISISKQDKSHTTGYAIAPEPIIYANKIADIEQSIDPTVDPCEDFYKFACGNLLKRANGDENLGTFFVIQENSRRQIDEIYNESIWREEHRIVGLAKKMYKHCMNESAVEREGLQTVTDVLDKLGGWPVLKGVIWDESNFSWLQTQYLLRELGYFYSQFLTVTVETDPKNDQKFILQVSFPAFDDFGAELFEKQRFMVDVALAFGADEGRALIDIAKVLEFMLDIKREVFLRENDEPPQRVSLSEIQKRYEFINWIEFMHNIIGPSIRISIHDHILFPPLNTLKKWYDFIQNTPKRIQANYMIWKVLEKIIPNVPKLQKLQFKSSPKISRSSYCIDEVRKHFTPNPIDVMYVRRRLPLKRRDMIKKIIADMKAQLRMLVERTPWISTPDKYKIITRINGSTEIIGAPSDLFEDEIFDDMSTDWTVPKNDSYLELLSHIERSRQTWLYNQMYYRKSEVEIAKWKITTSSGIGDYLYDKNVFILPATLFQKVVFDEEKPLYFNYGSMGTLMAHHFLQLLGESSSFFDHDGNIIEPPSNLSTTLLFRKPDCLVRQLNTNVSKFMLDSLLPQALGLQLSYSAFRKNHAATMDSSIEPYSSEQLFWISAASYFCQPSNDDLNDKDLFSLLVSVPMRNNQHFGRDFNCTSGTRMNPKERCDLFV</sequence>
<dbReference type="InterPro" id="IPR042089">
    <property type="entry name" value="Peptidase_M13_dom_2"/>
</dbReference>
<evidence type="ECO:0000313" key="13">
    <source>
        <dbReference type="EMBL" id="KAB0803951.1"/>
    </source>
</evidence>
<feature type="domain" description="Peptidase M13 C-terminal" evidence="10">
    <location>
        <begin position="515"/>
        <end position="698"/>
    </location>
</feature>
<comment type="similarity">
    <text evidence="3">Belongs to the peptidase M13 family.</text>
</comment>
<dbReference type="GO" id="GO:0016485">
    <property type="term" value="P:protein processing"/>
    <property type="evidence" value="ECO:0007669"/>
    <property type="project" value="TreeGrafter"/>
</dbReference>
<dbReference type="PROSITE" id="PS51885">
    <property type="entry name" value="NEPRILYSIN"/>
    <property type="match status" value="1"/>
</dbReference>
<evidence type="ECO:0000256" key="7">
    <source>
        <dbReference type="ARBA" id="ARBA00022833"/>
    </source>
</evidence>
<dbReference type="CDD" id="cd08662">
    <property type="entry name" value="M13"/>
    <property type="match status" value="1"/>
</dbReference>
<evidence type="ECO:0000313" key="12">
    <source>
        <dbReference type="EMBL" id="JAV81009.1"/>
    </source>
</evidence>
<keyword evidence="9" id="KW-1133">Transmembrane helix</keyword>
<keyword evidence="8" id="KW-0482">Metalloprotease</keyword>
<keyword evidence="4" id="KW-0645">Protease</keyword>
<keyword evidence="6" id="KW-0378">Hydrolase</keyword>
<dbReference type="GO" id="GO:0004222">
    <property type="term" value="F:metalloendopeptidase activity"/>
    <property type="evidence" value="ECO:0007669"/>
    <property type="project" value="InterPro"/>
</dbReference>
<feature type="domain" description="Peptidase M13 N-terminal" evidence="11">
    <location>
        <begin position="83"/>
        <end position="449"/>
    </location>
</feature>
<dbReference type="GO" id="GO:0005886">
    <property type="term" value="C:plasma membrane"/>
    <property type="evidence" value="ECO:0007669"/>
    <property type="project" value="UniProtKB-SubCell"/>
</dbReference>
<evidence type="ECO:0000313" key="14">
    <source>
        <dbReference type="Proteomes" id="UP000327044"/>
    </source>
</evidence>
<evidence type="ECO:0000256" key="8">
    <source>
        <dbReference type="ARBA" id="ARBA00023049"/>
    </source>
</evidence>
<dbReference type="Gene3D" id="3.40.390.10">
    <property type="entry name" value="Collagenase (Catalytic Domain)"/>
    <property type="match status" value="1"/>
</dbReference>
<evidence type="ECO:0000256" key="1">
    <source>
        <dbReference type="ARBA" id="ARBA00001947"/>
    </source>
</evidence>
<dbReference type="Gene3D" id="1.10.1380.10">
    <property type="entry name" value="Neutral endopeptidase , domain2"/>
    <property type="match status" value="1"/>
</dbReference>
<evidence type="ECO:0000256" key="4">
    <source>
        <dbReference type="ARBA" id="ARBA00022670"/>
    </source>
</evidence>
<proteinExistence type="inferred from homology"/>
<dbReference type="InterPro" id="IPR024079">
    <property type="entry name" value="MetalloPept_cat_dom_sf"/>
</dbReference>
<keyword evidence="9" id="KW-0812">Transmembrane</keyword>
<dbReference type="PANTHER" id="PTHR11733">
    <property type="entry name" value="ZINC METALLOPROTEASE FAMILY M13 NEPRILYSIN-RELATED"/>
    <property type="match status" value="1"/>
</dbReference>
<dbReference type="EMBL" id="VVIM01000001">
    <property type="protein sequence ID" value="KAB0803951.1"/>
    <property type="molecule type" value="Genomic_DNA"/>
</dbReference>
<evidence type="ECO:0008006" key="15">
    <source>
        <dbReference type="Google" id="ProtNLM"/>
    </source>
</evidence>
<evidence type="ECO:0000256" key="9">
    <source>
        <dbReference type="SAM" id="Phobius"/>
    </source>
</evidence>
<evidence type="ECO:0000259" key="10">
    <source>
        <dbReference type="Pfam" id="PF01431"/>
    </source>
</evidence>
<keyword evidence="7" id="KW-0862">Zinc</keyword>
<feature type="transmembrane region" description="Helical" evidence="9">
    <location>
        <begin position="24"/>
        <end position="46"/>
    </location>
</feature>
<comment type="subcellular location">
    <subcellularLocation>
        <location evidence="2">Cell membrane</location>
        <topology evidence="2">Single-pass type II membrane protein</topology>
    </subcellularLocation>
</comment>
<evidence type="ECO:0000256" key="5">
    <source>
        <dbReference type="ARBA" id="ARBA00022723"/>
    </source>
</evidence>
<reference evidence="13 14" key="2">
    <citation type="journal article" date="2018" name="Elife">
        <title>Firefly genomes illuminate parallel origins of bioluminescence in beetles.</title>
        <authorList>
            <person name="Fallon T.R."/>
            <person name="Lower S.E."/>
            <person name="Chang C.H."/>
            <person name="Bessho-Uehara M."/>
            <person name="Martin G.J."/>
            <person name="Bewick A.J."/>
            <person name="Behringer M."/>
            <person name="Debat H.J."/>
            <person name="Wong I."/>
            <person name="Day J.C."/>
            <person name="Suvorov A."/>
            <person name="Silva C.J."/>
            <person name="Stanger-Hall K.F."/>
            <person name="Hall D.W."/>
            <person name="Schmitz R.J."/>
            <person name="Nelson D.R."/>
            <person name="Lewis S.M."/>
            <person name="Shigenobu S."/>
            <person name="Bybee S.M."/>
            <person name="Larracuente A.M."/>
            <person name="Oba Y."/>
            <person name="Weng J.K."/>
        </authorList>
    </citation>
    <scope>NUCLEOTIDE SEQUENCE [LARGE SCALE GENOMIC DNA]</scope>
    <source>
        <strain evidence="13">1611_PpyrPB1</strain>
        <tissue evidence="13">Whole body</tissue>
    </source>
</reference>
<comment type="cofactor">
    <cofactor evidence="1">
        <name>Zn(2+)</name>
        <dbReference type="ChEBI" id="CHEBI:29105"/>
    </cofactor>
</comment>
<reference evidence="13" key="3">
    <citation type="submission" date="2019-08" db="EMBL/GenBank/DDBJ databases">
        <authorList>
            <consortium name="Photinus pyralis genome working group"/>
            <person name="Fallon T.R."/>
            <person name="Sander Lower S.E."/>
            <person name="Weng J.-K."/>
        </authorList>
    </citation>
    <scope>NUCLEOTIDE SEQUENCE</scope>
    <source>
        <strain evidence="13">1611_PpyrPB1</strain>
        <tissue evidence="13">Whole body</tissue>
    </source>
</reference>
<evidence type="ECO:0000256" key="3">
    <source>
        <dbReference type="ARBA" id="ARBA00007357"/>
    </source>
</evidence>
<dbReference type="Pfam" id="PF05649">
    <property type="entry name" value="Peptidase_M13_N"/>
    <property type="match status" value="1"/>
</dbReference>
<organism evidence="12">
    <name type="scientific">Photinus pyralis</name>
    <name type="common">Common eastern firefly</name>
    <name type="synonym">Lampyris pyralis</name>
    <dbReference type="NCBI Taxonomy" id="7054"/>
    <lineage>
        <taxon>Eukaryota</taxon>
        <taxon>Metazoa</taxon>
        <taxon>Ecdysozoa</taxon>
        <taxon>Arthropoda</taxon>
        <taxon>Hexapoda</taxon>
        <taxon>Insecta</taxon>
        <taxon>Pterygota</taxon>
        <taxon>Neoptera</taxon>
        <taxon>Endopterygota</taxon>
        <taxon>Coleoptera</taxon>
        <taxon>Polyphaga</taxon>
        <taxon>Elateriformia</taxon>
        <taxon>Elateroidea</taxon>
        <taxon>Lampyridae</taxon>
        <taxon>Lampyrinae</taxon>
        <taxon>Photinus</taxon>
    </lineage>
</organism>